<evidence type="ECO:0000259" key="1">
    <source>
        <dbReference type="Pfam" id="PF00881"/>
    </source>
</evidence>
<organism evidence="2 3">
    <name type="scientific">Halalkalibacter alkalisediminis</name>
    <dbReference type="NCBI Taxonomy" id="935616"/>
    <lineage>
        <taxon>Bacteria</taxon>
        <taxon>Bacillati</taxon>
        <taxon>Bacillota</taxon>
        <taxon>Bacilli</taxon>
        <taxon>Bacillales</taxon>
        <taxon>Bacillaceae</taxon>
        <taxon>Halalkalibacter</taxon>
    </lineage>
</organism>
<feature type="domain" description="Nitroreductase" evidence="1">
    <location>
        <begin position="1"/>
        <end position="45"/>
    </location>
</feature>
<evidence type="ECO:0000313" key="3">
    <source>
        <dbReference type="Proteomes" id="UP001589833"/>
    </source>
</evidence>
<dbReference type="InterPro" id="IPR000415">
    <property type="entry name" value="Nitroreductase-like"/>
</dbReference>
<dbReference type="InterPro" id="IPR029479">
    <property type="entry name" value="Nitroreductase"/>
</dbReference>
<protein>
    <submittedName>
        <fullName evidence="2">Nitroreductase family protein</fullName>
    </submittedName>
</protein>
<sequence>MLLAAHRFGLGTIWRTGSLCYHEKTKEFFGLSDKGALLGLIYVGYPDMEPRHVKKTSYKDVTTRLS</sequence>
<keyword evidence="3" id="KW-1185">Reference proteome</keyword>
<dbReference type="SUPFAM" id="SSF55469">
    <property type="entry name" value="FMN-dependent nitroreductase-like"/>
    <property type="match status" value="1"/>
</dbReference>
<dbReference type="Pfam" id="PF00881">
    <property type="entry name" value="Nitroreductase"/>
    <property type="match status" value="1"/>
</dbReference>
<dbReference type="Gene3D" id="3.40.109.10">
    <property type="entry name" value="NADH Oxidase"/>
    <property type="match status" value="1"/>
</dbReference>
<accession>A0ABV6NFS9</accession>
<gene>
    <name evidence="2" type="ORF">ACFFH4_11315</name>
</gene>
<name>A0ABV6NFS9_9BACI</name>
<proteinExistence type="predicted"/>
<comment type="caution">
    <text evidence="2">The sequence shown here is derived from an EMBL/GenBank/DDBJ whole genome shotgun (WGS) entry which is preliminary data.</text>
</comment>
<dbReference type="EMBL" id="JBHLTR010000015">
    <property type="protein sequence ID" value="MFC0559634.1"/>
    <property type="molecule type" value="Genomic_DNA"/>
</dbReference>
<evidence type="ECO:0000313" key="2">
    <source>
        <dbReference type="EMBL" id="MFC0559634.1"/>
    </source>
</evidence>
<dbReference type="RefSeq" id="WP_273847723.1">
    <property type="nucleotide sequence ID" value="NZ_JAQQWT010000032.1"/>
</dbReference>
<reference evidence="2 3" key="1">
    <citation type="submission" date="2024-09" db="EMBL/GenBank/DDBJ databases">
        <authorList>
            <person name="Sun Q."/>
            <person name="Mori K."/>
        </authorList>
    </citation>
    <scope>NUCLEOTIDE SEQUENCE [LARGE SCALE GENOMIC DNA]</scope>
    <source>
        <strain evidence="2 3">NCAIM B.02301</strain>
    </source>
</reference>
<dbReference type="Proteomes" id="UP001589833">
    <property type="component" value="Unassembled WGS sequence"/>
</dbReference>